<dbReference type="InterPro" id="IPR033855">
    <property type="entry name" value="Protein_C"/>
</dbReference>
<comment type="similarity">
    <text evidence="1">Belongs to the peptidase S49 family.</text>
</comment>
<feature type="compositionally biased region" description="Low complexity" evidence="2">
    <location>
        <begin position="410"/>
        <end position="424"/>
    </location>
</feature>
<feature type="region of interest" description="Disordered" evidence="2">
    <location>
        <begin position="448"/>
        <end position="471"/>
    </location>
</feature>
<feature type="region of interest" description="Disordered" evidence="2">
    <location>
        <begin position="277"/>
        <end position="307"/>
    </location>
</feature>
<dbReference type="AlphaFoldDB" id="A0A7C9M8G1"/>
<evidence type="ECO:0000256" key="1">
    <source>
        <dbReference type="ARBA" id="ARBA00008683"/>
    </source>
</evidence>
<dbReference type="SUPFAM" id="SSF52096">
    <property type="entry name" value="ClpP/crotonase"/>
    <property type="match status" value="1"/>
</dbReference>
<dbReference type="EMBL" id="WQLB01000009">
    <property type="protein sequence ID" value="MVN86899.1"/>
    <property type="molecule type" value="Genomic_DNA"/>
</dbReference>
<feature type="region of interest" description="Disordered" evidence="2">
    <location>
        <begin position="396"/>
        <end position="424"/>
    </location>
</feature>
<dbReference type="GO" id="GO:0006508">
    <property type="term" value="P:proteolysis"/>
    <property type="evidence" value="ECO:0007669"/>
    <property type="project" value="InterPro"/>
</dbReference>
<sequence>MKQNLHFLAHALQGGQLWAIQQNVLDELHARVMNPQGHGPGADEMTAAPVALTQRVPLVRGNGKTVALVTFHGVVISRVPAWAEGWGYVNPQRFGAEMRALADDPTVAAILLSIDSPGGTVAGTVEAGDAVAYAKSKKRVVAVSNDMAASAAYWVAAQASEIVVTPTAITGSIGVIASHADYTKMLSTWGIVVTYVRSAAKKALGQPYEPFSAEAQAEWQKMVDAMYAQFIQAVAKGRRKSRALVTDEWASGEVWTGQAAVTAGLADRVGSLAGVLGELTGATPPPPQDPPPPDDDEDEGDDDPDARADALREHQTSLGVALANAAKTSPPPTATGDPDPPAAVQNPSPTDDPPATTEAGSLTDLDSAPQAQEEVMDLKAILAKVQAGEPLSAEERAFLNKQLDGGGSAAAGPATPAAGQAPQGAAKIDLSALTPEAREAVEKAQSDAAAANARAERAENTANTERDNRLNREFAERAVSLGQPHSFGATLRSAHEKLSKEEYAALEQSLNATGAQLALVGEAGSSQDRKSTGNPKSDYNARVQAAMKEDPKLTRAQAGQKVMRDDPQFAAQYRGR</sequence>
<organism evidence="4 5">
    <name type="scientific">Deinococcus arboris</name>
    <dbReference type="NCBI Taxonomy" id="2682977"/>
    <lineage>
        <taxon>Bacteria</taxon>
        <taxon>Thermotogati</taxon>
        <taxon>Deinococcota</taxon>
        <taxon>Deinococci</taxon>
        <taxon>Deinococcales</taxon>
        <taxon>Deinococcaceae</taxon>
        <taxon>Deinococcus</taxon>
    </lineage>
</organism>
<dbReference type="Pfam" id="PF01343">
    <property type="entry name" value="Peptidase_S49"/>
    <property type="match status" value="1"/>
</dbReference>
<feature type="region of interest" description="Disordered" evidence="2">
    <location>
        <begin position="325"/>
        <end position="370"/>
    </location>
</feature>
<name>A0A7C9M8G1_9DEIO</name>
<evidence type="ECO:0000313" key="5">
    <source>
        <dbReference type="Proteomes" id="UP000483286"/>
    </source>
</evidence>
<dbReference type="InterPro" id="IPR002142">
    <property type="entry name" value="Peptidase_S49"/>
</dbReference>
<accession>A0A7C9M8G1</accession>
<protein>
    <recommendedName>
        <fullName evidence="3">Peptidase S49 domain-containing protein</fullName>
    </recommendedName>
</protein>
<comment type="caution">
    <text evidence="4">The sequence shown here is derived from an EMBL/GenBank/DDBJ whole genome shotgun (WGS) entry which is preliminary data.</text>
</comment>
<dbReference type="PANTHER" id="PTHR42987:SF4">
    <property type="entry name" value="PROTEASE SOHB-RELATED"/>
    <property type="match status" value="1"/>
</dbReference>
<proteinExistence type="inferred from homology"/>
<keyword evidence="5" id="KW-1185">Reference proteome</keyword>
<dbReference type="Gene3D" id="6.20.330.10">
    <property type="match status" value="1"/>
</dbReference>
<dbReference type="Proteomes" id="UP000483286">
    <property type="component" value="Unassembled WGS sequence"/>
</dbReference>
<feature type="compositionally biased region" description="Pro residues" evidence="2">
    <location>
        <begin position="329"/>
        <end position="341"/>
    </location>
</feature>
<feature type="region of interest" description="Disordered" evidence="2">
    <location>
        <begin position="521"/>
        <end position="576"/>
    </location>
</feature>
<evidence type="ECO:0000256" key="2">
    <source>
        <dbReference type="SAM" id="MobiDB-lite"/>
    </source>
</evidence>
<dbReference type="RefSeq" id="WP_157458950.1">
    <property type="nucleotide sequence ID" value="NZ_WQLB01000009.1"/>
</dbReference>
<dbReference type="GO" id="GO:0008233">
    <property type="term" value="F:peptidase activity"/>
    <property type="evidence" value="ECO:0007669"/>
    <property type="project" value="InterPro"/>
</dbReference>
<reference evidence="4 5" key="1">
    <citation type="submission" date="2019-12" db="EMBL/GenBank/DDBJ databases">
        <title>Deinococcus sp. HMF7620 Genome sequencing and assembly.</title>
        <authorList>
            <person name="Kang H."/>
            <person name="Kim H."/>
            <person name="Joh K."/>
        </authorList>
    </citation>
    <scope>NUCLEOTIDE SEQUENCE [LARGE SCALE GENOMIC DNA]</scope>
    <source>
        <strain evidence="4 5">HMF7620</strain>
    </source>
</reference>
<evidence type="ECO:0000259" key="3">
    <source>
        <dbReference type="Pfam" id="PF01343"/>
    </source>
</evidence>
<feature type="compositionally biased region" description="Basic and acidic residues" evidence="2">
    <location>
        <begin position="454"/>
        <end position="471"/>
    </location>
</feature>
<dbReference type="Gene3D" id="3.90.226.10">
    <property type="entry name" value="2-enoyl-CoA Hydratase, Chain A, domain 1"/>
    <property type="match status" value="1"/>
</dbReference>
<dbReference type="InterPro" id="IPR029045">
    <property type="entry name" value="ClpP/crotonase-like_dom_sf"/>
</dbReference>
<dbReference type="PANTHER" id="PTHR42987">
    <property type="entry name" value="PEPTIDASE S49"/>
    <property type="match status" value="1"/>
</dbReference>
<dbReference type="CDD" id="cd07022">
    <property type="entry name" value="S49_Sppa_36K_type"/>
    <property type="match status" value="1"/>
</dbReference>
<gene>
    <name evidence="4" type="ORF">GO986_08990</name>
</gene>
<evidence type="ECO:0000313" key="4">
    <source>
        <dbReference type="EMBL" id="MVN86899.1"/>
    </source>
</evidence>
<feature type="compositionally biased region" description="Acidic residues" evidence="2">
    <location>
        <begin position="292"/>
        <end position="304"/>
    </location>
</feature>
<feature type="domain" description="Peptidase S49" evidence="3">
    <location>
        <begin position="135"/>
        <end position="276"/>
    </location>
</feature>